<dbReference type="PANTHER" id="PTHR24233">
    <property type="entry name" value="P2Y PURINOCEPTOR-RELATED G-PROTEIN COUPLED RECEPTOR"/>
    <property type="match status" value="1"/>
</dbReference>
<keyword evidence="6 14" id="KW-0472">Membrane</keyword>
<dbReference type="InParanoid" id="A0A4W3HDA7"/>
<dbReference type="PANTHER" id="PTHR24233:SF1">
    <property type="entry name" value="G-PROTEIN COUPLED RECEPTOR 34-RELATED"/>
    <property type="match status" value="1"/>
</dbReference>
<keyword evidence="10 13" id="KW-0807">Transducer</keyword>
<comment type="function">
    <text evidence="12">G-protein-coupled receptor of lysophosphatidylserine (LysoPS) that plays different roles in immune response. Acts a damage-sensing receptor that triggers tissue repair upon recognition of dying neutrophils. Mechanistically, apoptotic neutrophils release lysophosphatydilserine that are recognized by type 3 innate lymphoid cells (ILC3s) via GPR34, which activates downstream PI3K-AKT and RAS-ERK signaling pathways leading to STAT3 activation and IL-22 production. Plays an important role in microglial function, controlling morphology and phagocytosis.</text>
</comment>
<comment type="subcellular location">
    <subcellularLocation>
        <location evidence="1">Cell membrane</location>
        <topology evidence="1">Multi-pass membrane protein</topology>
    </subcellularLocation>
</comment>
<dbReference type="Ensembl" id="ENSCMIT00000007975.1">
    <property type="protein sequence ID" value="ENSCMIP00000007749.1"/>
    <property type="gene ID" value="ENSCMIG00000004208.1"/>
</dbReference>
<reference evidence="17" key="2">
    <citation type="journal article" date="2007" name="PLoS Biol.">
        <title>Survey sequencing and comparative analysis of the elephant shark (Callorhinchus milii) genome.</title>
        <authorList>
            <person name="Venkatesh B."/>
            <person name="Kirkness E.F."/>
            <person name="Loh Y.H."/>
            <person name="Halpern A.L."/>
            <person name="Lee A.P."/>
            <person name="Johnson J."/>
            <person name="Dandona N."/>
            <person name="Viswanathan L.D."/>
            <person name="Tay A."/>
            <person name="Venter J.C."/>
            <person name="Strausberg R.L."/>
            <person name="Brenner S."/>
        </authorList>
    </citation>
    <scope>NUCLEOTIDE SEQUENCE [LARGE SCALE GENOMIC DNA]</scope>
</reference>
<keyword evidence="8 13" id="KW-0675">Receptor</keyword>
<keyword evidence="4 14" id="KW-1133">Transmembrane helix</keyword>
<name>A0A4W3HDA7_CALMI</name>
<reference evidence="16" key="5">
    <citation type="submission" date="2025-09" db="UniProtKB">
        <authorList>
            <consortium name="Ensembl"/>
        </authorList>
    </citation>
    <scope>IDENTIFICATION</scope>
</reference>
<dbReference type="PRINTS" id="PR00237">
    <property type="entry name" value="GPCRRHODOPSN"/>
</dbReference>
<evidence type="ECO:0000256" key="9">
    <source>
        <dbReference type="ARBA" id="ARBA00023180"/>
    </source>
</evidence>
<dbReference type="AlphaFoldDB" id="A0A4W3HDA7"/>
<reference evidence="16" key="4">
    <citation type="submission" date="2025-08" db="UniProtKB">
        <authorList>
            <consortium name="Ensembl"/>
        </authorList>
    </citation>
    <scope>IDENTIFICATION</scope>
</reference>
<dbReference type="GeneTree" id="ENSGT01110000267167"/>
<feature type="domain" description="G-protein coupled receptors family 1 profile" evidence="15">
    <location>
        <begin position="44"/>
        <end position="297"/>
    </location>
</feature>
<keyword evidence="2" id="KW-1003">Cell membrane</keyword>
<dbReference type="OMA" id="PFFFETR"/>
<gene>
    <name evidence="16" type="primary">gpr34l</name>
</gene>
<dbReference type="PROSITE" id="PS00237">
    <property type="entry name" value="G_PROTEIN_RECEP_F1_1"/>
    <property type="match status" value="1"/>
</dbReference>
<dbReference type="CDD" id="cd15920">
    <property type="entry name" value="7tmA_GPR34-like"/>
    <property type="match status" value="1"/>
</dbReference>
<accession>A0A4W3HDA7</accession>
<evidence type="ECO:0000256" key="3">
    <source>
        <dbReference type="ARBA" id="ARBA00022692"/>
    </source>
</evidence>
<feature type="transmembrane region" description="Helical" evidence="14">
    <location>
        <begin position="32"/>
        <end position="53"/>
    </location>
</feature>
<reference evidence="17" key="1">
    <citation type="journal article" date="2006" name="Science">
        <title>Ancient noncoding elements conserved in the human genome.</title>
        <authorList>
            <person name="Venkatesh B."/>
            <person name="Kirkness E.F."/>
            <person name="Loh Y.H."/>
            <person name="Halpern A.L."/>
            <person name="Lee A.P."/>
            <person name="Johnson J."/>
            <person name="Dandona N."/>
            <person name="Viswanathan L.D."/>
            <person name="Tay A."/>
            <person name="Venter J.C."/>
            <person name="Strausberg R.L."/>
            <person name="Brenner S."/>
        </authorList>
    </citation>
    <scope>NUCLEOTIDE SEQUENCE [LARGE SCALE GENOMIC DNA]</scope>
</reference>
<dbReference type="GO" id="GO:0045028">
    <property type="term" value="F:G protein-coupled purinergic nucleotide receptor activity"/>
    <property type="evidence" value="ECO:0007669"/>
    <property type="project" value="TreeGrafter"/>
</dbReference>
<feature type="transmembrane region" description="Helical" evidence="14">
    <location>
        <begin position="187"/>
        <end position="212"/>
    </location>
</feature>
<dbReference type="FunCoup" id="A0A4W3HDA7">
    <property type="interactions" value="8"/>
</dbReference>
<evidence type="ECO:0000256" key="11">
    <source>
        <dbReference type="ARBA" id="ARBA00035691"/>
    </source>
</evidence>
<dbReference type="STRING" id="7868.ENSCMIP00000007749"/>
<dbReference type="Pfam" id="PF00001">
    <property type="entry name" value="7tm_1"/>
    <property type="match status" value="1"/>
</dbReference>
<keyword evidence="7" id="KW-1015">Disulfide bond</keyword>
<evidence type="ECO:0000259" key="15">
    <source>
        <dbReference type="PROSITE" id="PS50262"/>
    </source>
</evidence>
<keyword evidence="17" id="KW-1185">Reference proteome</keyword>
<feature type="transmembrane region" description="Helical" evidence="14">
    <location>
        <begin position="233"/>
        <end position="254"/>
    </location>
</feature>
<evidence type="ECO:0000256" key="8">
    <source>
        <dbReference type="ARBA" id="ARBA00023170"/>
    </source>
</evidence>
<keyword evidence="5 13" id="KW-0297">G-protein coupled receptor</keyword>
<feature type="transmembrane region" description="Helical" evidence="14">
    <location>
        <begin position="147"/>
        <end position="167"/>
    </location>
</feature>
<dbReference type="PRINTS" id="PR01157">
    <property type="entry name" value="P2YPURNOCPTR"/>
</dbReference>
<dbReference type="Proteomes" id="UP000314986">
    <property type="component" value="Unassembled WGS sequence"/>
</dbReference>
<feature type="transmembrane region" description="Helical" evidence="14">
    <location>
        <begin position="65"/>
        <end position="86"/>
    </location>
</feature>
<keyword evidence="9" id="KW-0325">Glycoprotein</keyword>
<evidence type="ECO:0000256" key="12">
    <source>
        <dbReference type="ARBA" id="ARBA00045234"/>
    </source>
</evidence>
<evidence type="ECO:0000256" key="4">
    <source>
        <dbReference type="ARBA" id="ARBA00022989"/>
    </source>
</evidence>
<evidence type="ECO:0000256" key="1">
    <source>
        <dbReference type="ARBA" id="ARBA00004651"/>
    </source>
</evidence>
<dbReference type="FunFam" id="1.20.1070.10:FF:000150">
    <property type="entry name" value="probable G-protein coupled receptor 34"/>
    <property type="match status" value="1"/>
</dbReference>
<proteinExistence type="inferred from homology"/>
<evidence type="ECO:0000256" key="6">
    <source>
        <dbReference type="ARBA" id="ARBA00023136"/>
    </source>
</evidence>
<protein>
    <recommendedName>
        <fullName evidence="11">Probable G-protein coupled receptor 34</fullName>
    </recommendedName>
</protein>
<dbReference type="Gene3D" id="1.20.1070.10">
    <property type="entry name" value="Rhodopsin 7-helix transmembrane proteins"/>
    <property type="match status" value="1"/>
</dbReference>
<dbReference type="InterPro" id="IPR000276">
    <property type="entry name" value="GPCR_Rhodpsn"/>
</dbReference>
<evidence type="ECO:0000256" key="7">
    <source>
        <dbReference type="ARBA" id="ARBA00023157"/>
    </source>
</evidence>
<dbReference type="GO" id="GO:0005886">
    <property type="term" value="C:plasma membrane"/>
    <property type="evidence" value="ECO:0007669"/>
    <property type="project" value="UniProtKB-SubCell"/>
</dbReference>
<reference evidence="17" key="3">
    <citation type="journal article" date="2014" name="Nature">
        <title>Elephant shark genome provides unique insights into gnathostome evolution.</title>
        <authorList>
            <consortium name="International Elephant Shark Genome Sequencing Consortium"/>
            <person name="Venkatesh B."/>
            <person name="Lee A.P."/>
            <person name="Ravi V."/>
            <person name="Maurya A.K."/>
            <person name="Lian M.M."/>
            <person name="Swann J.B."/>
            <person name="Ohta Y."/>
            <person name="Flajnik M.F."/>
            <person name="Sutoh Y."/>
            <person name="Kasahara M."/>
            <person name="Hoon S."/>
            <person name="Gangu V."/>
            <person name="Roy S.W."/>
            <person name="Irimia M."/>
            <person name="Korzh V."/>
            <person name="Kondrychyn I."/>
            <person name="Lim Z.W."/>
            <person name="Tay B.H."/>
            <person name="Tohari S."/>
            <person name="Kong K.W."/>
            <person name="Ho S."/>
            <person name="Lorente-Galdos B."/>
            <person name="Quilez J."/>
            <person name="Marques-Bonet T."/>
            <person name="Raney B.J."/>
            <person name="Ingham P.W."/>
            <person name="Tay A."/>
            <person name="Hillier L.W."/>
            <person name="Minx P."/>
            <person name="Boehm T."/>
            <person name="Wilson R.K."/>
            <person name="Brenner S."/>
            <person name="Warren W.C."/>
        </authorList>
    </citation>
    <scope>NUCLEOTIDE SEQUENCE [LARGE SCALE GENOMIC DNA]</scope>
</reference>
<sequence length="336" mass="38570">LDSNVVRFLGKHLRATPKCIIRDHFLSTVLPIIYSLICVVGLASNSLALWVFFRIQRKPTSISVYMKNLAIADLLLCLCLPFRIAYHIGEYKWMVKCYFCKIIGASFYSSMYISILFLGLISLDRYLKITKPLKQFRIHTVPWSSAVSKFVWVGVLACMLPFVISSFNSSTQEKCFHYKEQTMTSGLMNLVAIAIIYILSLLFLVSYAKISIKLYNISQGKAKQQIKKVSTRAIMKTFIVLAIYMVCFMPYHIVRVPYVLSQIKVISSCEWKQTLHIANELVLCLSALNSCLDPIIYFFLSNSFRRAVFHTIQGRLNKTFPKPNLLRNSFKSITEI</sequence>
<feature type="transmembrane region" description="Helical" evidence="14">
    <location>
        <begin position="106"/>
        <end position="127"/>
    </location>
</feature>
<evidence type="ECO:0000256" key="2">
    <source>
        <dbReference type="ARBA" id="ARBA00022475"/>
    </source>
</evidence>
<dbReference type="InterPro" id="IPR017452">
    <property type="entry name" value="GPCR_Rhodpsn_7TM"/>
</dbReference>
<evidence type="ECO:0000256" key="13">
    <source>
        <dbReference type="RuleBase" id="RU000688"/>
    </source>
</evidence>
<evidence type="ECO:0000313" key="17">
    <source>
        <dbReference type="Proteomes" id="UP000314986"/>
    </source>
</evidence>
<evidence type="ECO:0000256" key="5">
    <source>
        <dbReference type="ARBA" id="ARBA00023040"/>
    </source>
</evidence>
<organism evidence="16 17">
    <name type="scientific">Callorhinchus milii</name>
    <name type="common">Ghost shark</name>
    <dbReference type="NCBI Taxonomy" id="7868"/>
    <lineage>
        <taxon>Eukaryota</taxon>
        <taxon>Metazoa</taxon>
        <taxon>Chordata</taxon>
        <taxon>Craniata</taxon>
        <taxon>Vertebrata</taxon>
        <taxon>Chondrichthyes</taxon>
        <taxon>Holocephali</taxon>
        <taxon>Chimaeriformes</taxon>
        <taxon>Callorhinchidae</taxon>
        <taxon>Callorhinchus</taxon>
    </lineage>
</organism>
<dbReference type="PROSITE" id="PS50262">
    <property type="entry name" value="G_PROTEIN_RECEP_F1_2"/>
    <property type="match status" value="1"/>
</dbReference>
<evidence type="ECO:0000256" key="14">
    <source>
        <dbReference type="SAM" id="Phobius"/>
    </source>
</evidence>
<evidence type="ECO:0000313" key="16">
    <source>
        <dbReference type="Ensembl" id="ENSCMIP00000007749.1"/>
    </source>
</evidence>
<dbReference type="SUPFAM" id="SSF81321">
    <property type="entry name" value="Family A G protein-coupled receptor-like"/>
    <property type="match status" value="1"/>
</dbReference>
<evidence type="ECO:0000256" key="10">
    <source>
        <dbReference type="ARBA" id="ARBA00023224"/>
    </source>
</evidence>
<keyword evidence="3 13" id="KW-0812">Transmembrane</keyword>
<comment type="similarity">
    <text evidence="13">Belongs to the G-protein coupled receptor 1 family.</text>
</comment>